<dbReference type="RefSeq" id="XP_007680951.1">
    <property type="nucleotide sequence ID" value="XM_007682761.1"/>
</dbReference>
<dbReference type="AlphaFoldDB" id="M2M5N0"/>
<name>M2M5N0_BAUPA</name>
<dbReference type="HOGENOM" id="CLU_2830796_0_0_1"/>
<evidence type="ECO:0000313" key="1">
    <source>
        <dbReference type="EMBL" id="EMC91941.1"/>
    </source>
</evidence>
<reference evidence="1 2" key="1">
    <citation type="journal article" date="2012" name="PLoS Pathog.">
        <title>Diverse lifestyles and strategies of plant pathogenesis encoded in the genomes of eighteen Dothideomycetes fungi.</title>
        <authorList>
            <person name="Ohm R.A."/>
            <person name="Feau N."/>
            <person name="Henrissat B."/>
            <person name="Schoch C.L."/>
            <person name="Horwitz B.A."/>
            <person name="Barry K.W."/>
            <person name="Condon B.J."/>
            <person name="Copeland A.C."/>
            <person name="Dhillon B."/>
            <person name="Glaser F."/>
            <person name="Hesse C.N."/>
            <person name="Kosti I."/>
            <person name="LaButti K."/>
            <person name="Lindquist E.A."/>
            <person name="Lucas S."/>
            <person name="Salamov A.A."/>
            <person name="Bradshaw R.E."/>
            <person name="Ciuffetti L."/>
            <person name="Hamelin R.C."/>
            <person name="Kema G.H.J."/>
            <person name="Lawrence C."/>
            <person name="Scott J.A."/>
            <person name="Spatafora J.W."/>
            <person name="Turgeon B.G."/>
            <person name="de Wit P.J.G.M."/>
            <person name="Zhong S."/>
            <person name="Goodwin S.B."/>
            <person name="Grigoriev I.V."/>
        </authorList>
    </citation>
    <scope>NUCLEOTIDE SEQUENCE [LARGE SCALE GENOMIC DNA]</scope>
    <source>
        <strain evidence="1 2">UAMH 10762</strain>
    </source>
</reference>
<gene>
    <name evidence="1" type="ORF">BAUCODRAFT_39083</name>
</gene>
<sequence length="66" mass="7054">MTALATTAAIPNCNTTASTMRTTRACARGATKYTLNQEQALLEPQANDQVRTTMSLLADTHPSTAR</sequence>
<dbReference type="KEGG" id="bcom:BAUCODRAFT_39083"/>
<dbReference type="GeneID" id="19113711"/>
<accession>M2M5N0</accession>
<protein>
    <submittedName>
        <fullName evidence="1">Uncharacterized protein</fullName>
    </submittedName>
</protein>
<dbReference type="EMBL" id="KB445563">
    <property type="protein sequence ID" value="EMC91941.1"/>
    <property type="molecule type" value="Genomic_DNA"/>
</dbReference>
<keyword evidence="2" id="KW-1185">Reference proteome</keyword>
<dbReference type="Proteomes" id="UP000011761">
    <property type="component" value="Unassembled WGS sequence"/>
</dbReference>
<organism evidence="1 2">
    <name type="scientific">Baudoinia panamericana (strain UAMH 10762)</name>
    <name type="common">Angels' share fungus</name>
    <name type="synonym">Baudoinia compniacensis (strain UAMH 10762)</name>
    <dbReference type="NCBI Taxonomy" id="717646"/>
    <lineage>
        <taxon>Eukaryota</taxon>
        <taxon>Fungi</taxon>
        <taxon>Dikarya</taxon>
        <taxon>Ascomycota</taxon>
        <taxon>Pezizomycotina</taxon>
        <taxon>Dothideomycetes</taxon>
        <taxon>Dothideomycetidae</taxon>
        <taxon>Mycosphaerellales</taxon>
        <taxon>Teratosphaeriaceae</taxon>
        <taxon>Baudoinia</taxon>
    </lineage>
</organism>
<proteinExistence type="predicted"/>
<evidence type="ECO:0000313" key="2">
    <source>
        <dbReference type="Proteomes" id="UP000011761"/>
    </source>
</evidence>